<gene>
    <name evidence="6" type="ORF">SAMN03080594_102759</name>
</gene>
<evidence type="ECO:0000256" key="3">
    <source>
        <dbReference type="ARBA" id="ARBA00022989"/>
    </source>
</evidence>
<dbReference type="InterPro" id="IPR019109">
    <property type="entry name" value="MamF_MmsF"/>
</dbReference>
<dbReference type="Proteomes" id="UP000184406">
    <property type="component" value="Unassembled WGS sequence"/>
</dbReference>
<feature type="transmembrane region" description="Helical" evidence="5">
    <location>
        <begin position="12"/>
        <end position="29"/>
    </location>
</feature>
<dbReference type="OrthoDB" id="6400719at2"/>
<comment type="subcellular location">
    <subcellularLocation>
        <location evidence="1">Membrane</location>
        <topology evidence="1">Multi-pass membrane protein</topology>
    </subcellularLocation>
</comment>
<keyword evidence="3 5" id="KW-1133">Transmembrane helix</keyword>
<evidence type="ECO:0000313" key="6">
    <source>
        <dbReference type="EMBL" id="SHF15034.1"/>
    </source>
</evidence>
<evidence type="ECO:0000256" key="1">
    <source>
        <dbReference type="ARBA" id="ARBA00004141"/>
    </source>
</evidence>
<reference evidence="7" key="1">
    <citation type="submission" date="2016-11" db="EMBL/GenBank/DDBJ databases">
        <authorList>
            <person name="Varghese N."/>
            <person name="Submissions S."/>
        </authorList>
    </citation>
    <scope>NUCLEOTIDE SEQUENCE [LARGE SCALE GENOMIC DNA]</scope>
    <source>
        <strain evidence="7">DSM 17539</strain>
    </source>
</reference>
<dbReference type="RefSeq" id="WP_072861547.1">
    <property type="nucleotide sequence ID" value="NZ_FQUX01000002.1"/>
</dbReference>
<dbReference type="Pfam" id="PF09685">
    <property type="entry name" value="MamF_MmsF"/>
    <property type="match status" value="1"/>
</dbReference>
<feature type="transmembrane region" description="Helical" evidence="5">
    <location>
        <begin position="49"/>
        <end position="74"/>
    </location>
</feature>
<evidence type="ECO:0000256" key="4">
    <source>
        <dbReference type="ARBA" id="ARBA00023136"/>
    </source>
</evidence>
<proteinExistence type="predicted"/>
<keyword evidence="4 5" id="KW-0472">Membrane</keyword>
<protein>
    <recommendedName>
        <fullName evidence="8">Chloroplast import component protein (Tic20)</fullName>
    </recommendedName>
</protein>
<accession>A0A1M4ZAJ8</accession>
<dbReference type="EMBL" id="FQUX01000002">
    <property type="protein sequence ID" value="SHF15034.1"/>
    <property type="molecule type" value="Genomic_DNA"/>
</dbReference>
<evidence type="ECO:0008006" key="8">
    <source>
        <dbReference type="Google" id="ProtNLM"/>
    </source>
</evidence>
<evidence type="ECO:0000256" key="5">
    <source>
        <dbReference type="SAM" id="Phobius"/>
    </source>
</evidence>
<organism evidence="6 7">
    <name type="scientific">Arenibacter palladensis</name>
    <dbReference type="NCBI Taxonomy" id="237373"/>
    <lineage>
        <taxon>Bacteria</taxon>
        <taxon>Pseudomonadati</taxon>
        <taxon>Bacteroidota</taxon>
        <taxon>Flavobacteriia</taxon>
        <taxon>Flavobacteriales</taxon>
        <taxon>Flavobacteriaceae</taxon>
        <taxon>Arenibacter</taxon>
    </lineage>
</organism>
<dbReference type="AlphaFoldDB" id="A0A1M4ZAJ8"/>
<keyword evidence="7" id="KW-1185">Reference proteome</keyword>
<name>A0A1M4ZAJ8_9FLAO</name>
<sequence length="105" mass="11480">MDQNTISQGKTMAIISYITVIGLLIAFIVNSDKKNEFVKFHIGQSLRVWILAIALSIVLGVIAVTMGMGFLRILQWAPWILAIMGIINANNGKLEKLPIIGSIGE</sequence>
<evidence type="ECO:0000256" key="2">
    <source>
        <dbReference type="ARBA" id="ARBA00022692"/>
    </source>
</evidence>
<evidence type="ECO:0000313" key="7">
    <source>
        <dbReference type="Proteomes" id="UP000184406"/>
    </source>
</evidence>
<keyword evidence="2 5" id="KW-0812">Transmembrane</keyword>